<keyword evidence="1" id="KW-1133">Transmembrane helix</keyword>
<dbReference type="EMBL" id="CP159925">
    <property type="protein sequence ID" value="XCO75566.1"/>
    <property type="molecule type" value="Genomic_DNA"/>
</dbReference>
<proteinExistence type="predicted"/>
<evidence type="ECO:0000313" key="3">
    <source>
        <dbReference type="EMBL" id="XCO75566.1"/>
    </source>
</evidence>
<gene>
    <name evidence="3" type="ORF">ABU614_01850</name>
</gene>
<dbReference type="RefSeq" id="WP_363798652.1">
    <property type="nucleotide sequence ID" value="NZ_CP159925.1"/>
</dbReference>
<reference evidence="3" key="1">
    <citation type="submission" date="2024-06" db="EMBL/GenBank/DDBJ databases">
        <authorList>
            <person name="Li S."/>
        </authorList>
    </citation>
    <scope>NUCLEOTIDE SEQUENCE</scope>
    <source>
        <strain evidence="3">SR10</strain>
    </source>
</reference>
<organism evidence="3">
    <name type="scientific">Lysobacter firmicutimachus</name>
    <dbReference type="NCBI Taxonomy" id="1792846"/>
    <lineage>
        <taxon>Bacteria</taxon>
        <taxon>Pseudomonadati</taxon>
        <taxon>Pseudomonadota</taxon>
        <taxon>Gammaproteobacteria</taxon>
        <taxon>Lysobacterales</taxon>
        <taxon>Lysobacteraceae</taxon>
        <taxon>Lysobacter</taxon>
    </lineage>
</organism>
<keyword evidence="1" id="KW-0812">Transmembrane</keyword>
<evidence type="ECO:0000256" key="2">
    <source>
        <dbReference type="SAM" id="SignalP"/>
    </source>
</evidence>
<dbReference type="AlphaFoldDB" id="A0AAU8MWG0"/>
<dbReference type="Pfam" id="PF13163">
    <property type="entry name" value="DUF3999"/>
    <property type="match status" value="1"/>
</dbReference>
<protein>
    <submittedName>
        <fullName evidence="3">DUF3999 domain-containing protein</fullName>
    </submittedName>
</protein>
<accession>A0AAU8MWG0</accession>
<feature type="signal peptide" evidence="2">
    <location>
        <begin position="1"/>
        <end position="28"/>
    </location>
</feature>
<keyword evidence="1" id="KW-0472">Membrane</keyword>
<name>A0AAU8MWG0_9GAMM</name>
<feature type="chain" id="PRO_5044009282" evidence="2">
    <location>
        <begin position="29"/>
        <end position="467"/>
    </location>
</feature>
<keyword evidence="2" id="KW-0732">Signal</keyword>
<dbReference type="InterPro" id="IPR025060">
    <property type="entry name" value="DUF3999"/>
</dbReference>
<feature type="transmembrane region" description="Helical" evidence="1">
    <location>
        <begin position="438"/>
        <end position="459"/>
    </location>
</feature>
<sequence length="467" mass="50656">MNLLSASFRRAPRALAWLCLLPVALASAAPREDYARQWPLQLSRDDGGAYRVVLDESVYRQARDARLRDLDVLDGAGKPVPAAVFAPEQPLARAPQRAGLPWFALPAAPADGAGAGWELVSEVESDGRLRRVEARSTGGAARPPQTALLIDASRVRSPILALELEWTPGAALEAAYRVEASDDLDQWRAVSSSVRLIDLQRGGQRLVQRRIVFDPIGEQARYLRLTPQDPNAAVPISAVVAELAADAATAPLQWRELKGRRIEQSEGRVEFEFELDGRFPIQQADVALPGNHALEWRLSSRDEADGHWVARAGPWMAYRVDGEGVDDRSAARQLAATVRDRYWRLRANGAVPGEPVLRLGYRPEVAVFLAQGAPPYALVAGSARTTRADSPLAELIETLRQRRGSDWQPAEASLGAAAPLAGDAALVPPAPKRDWRSWTLWAVLVAGALIVAGFAFSLLRSGPPPAA</sequence>
<evidence type="ECO:0000256" key="1">
    <source>
        <dbReference type="SAM" id="Phobius"/>
    </source>
</evidence>